<proteinExistence type="predicted"/>
<evidence type="ECO:0000313" key="2">
    <source>
        <dbReference type="EMBL" id="QJA84427.1"/>
    </source>
</evidence>
<dbReference type="EMBL" id="MT142529">
    <property type="protein sequence ID" value="QJA84427.1"/>
    <property type="molecule type" value="Genomic_DNA"/>
</dbReference>
<evidence type="ECO:0000313" key="1">
    <source>
        <dbReference type="EMBL" id="QJA67662.1"/>
    </source>
</evidence>
<reference evidence="2" key="1">
    <citation type="submission" date="2020-03" db="EMBL/GenBank/DDBJ databases">
        <title>The deep terrestrial virosphere.</title>
        <authorList>
            <person name="Holmfeldt K."/>
            <person name="Nilsson E."/>
            <person name="Simone D."/>
            <person name="Lopez-Fernandez M."/>
            <person name="Wu X."/>
            <person name="de Brujin I."/>
            <person name="Lundin D."/>
            <person name="Andersson A."/>
            <person name="Bertilsson S."/>
            <person name="Dopson M."/>
        </authorList>
    </citation>
    <scope>NUCLEOTIDE SEQUENCE</scope>
    <source>
        <strain evidence="2">MM415A00192</strain>
        <strain evidence="1">MM415B00178</strain>
    </source>
</reference>
<accession>A0A6M3KQS2</accession>
<dbReference type="AlphaFoldDB" id="A0A6M3KQS2"/>
<sequence length="110" mass="12617">MELKVYERLVLLAILPKEGNFITLKVVRQLREALSFTEEEIKVLNFVQDVEKEKVTWNQAADKPIEIKIGEKATEIVVEALKKLDKEQKLTEQHFGLYEKFVEGNGGTNG</sequence>
<name>A0A6M3KQS2_9ZZZZ</name>
<protein>
    <submittedName>
        <fullName evidence="2">Uncharacterized protein</fullName>
    </submittedName>
</protein>
<dbReference type="EMBL" id="MT141574">
    <property type="protein sequence ID" value="QJA67662.1"/>
    <property type="molecule type" value="Genomic_DNA"/>
</dbReference>
<gene>
    <name evidence="2" type="ORF">MM415A00192_0036</name>
    <name evidence="1" type="ORF">MM415B00178_0044</name>
</gene>
<organism evidence="2">
    <name type="scientific">viral metagenome</name>
    <dbReference type="NCBI Taxonomy" id="1070528"/>
    <lineage>
        <taxon>unclassified sequences</taxon>
        <taxon>metagenomes</taxon>
        <taxon>organismal metagenomes</taxon>
    </lineage>
</organism>